<dbReference type="Proteomes" id="UP001164459">
    <property type="component" value="Chromosome"/>
</dbReference>
<dbReference type="RefSeq" id="WP_269036867.1">
    <property type="nucleotide sequence ID" value="NZ_CP114040.1"/>
</dbReference>
<name>A0ABY7H5I0_9BACT</name>
<evidence type="ECO:0000313" key="3">
    <source>
        <dbReference type="Proteomes" id="UP001164459"/>
    </source>
</evidence>
<sequence>MNALLGRPTSDSEFCQYIRDSEPGDDTLRQFGLLLAQWDAERQPNWSDQVPPGRTTARRTLIYDQLQLGSETRKLLDSVNPIIHERATVISGAWEPWYTADRRATGNFYWNHYSSYLRRKGWDNAALAALDEATTEIVTRISDPTRRDAYQSKGLVVGYVQSGKTANFTGVIAKAIDAGYRLIIVMTGTIELLRSQTQRRLDMELVGKENITRGVSSVDDEVDYAADPDWERLFIEHGEDFWRRGHPAIERLTLHHDDYKRLRQGLSRVRLHLRDPSKPFHHPSNLFPHDAMLAVVKKNRAVLKKLEQDLQPLRQTLGQIPALLIDDESDLASVNTKRPKSAPTRTAINKVISDILGILPRGQYVGYTATPFANVFINPDDAQDLFPKNFLISLPKPPEYMGVSDFHDLTASPDEDNPQPYHGWNQWAHVRDLTADPSELPKRKAELQAAIDAFVLAGAIKIYRETQGHVSYKHHTMLVHESTKTDEHRDQSALVREVWNDCKYDKPAGVQRLRALWEKDFRNVCFARAEENSAIPPSFEAMAPHVATTVRRICAADDPLLIVNSDADIQKQQQRLDFDNASIWRILIGGTKLSRGFTVEGLTVSFFRRTAKHADTLMQAGRWFGFRRGYRDLVRLYIMRAPVDLYKAFENLMLDEESFRAELRQYEGFDDDGRPLIEPWQIPPLVTQHLPWIKPTAHNKMFNARLVTRGEGGKIRDFYNHPDTDKGIDKAKNFTHQLPLLQAARTSEEFRYRSPTGVQSFSARIGLVGARDLLRILDSMIWHESFQQKFAPDLKFFRDITTSGRVTDWAVIWPQASRPLAEISLENVPGRAQVIMRSRRESPRIGFVGSDAKHRPLAERIAGVAVDFDDPSASKYCGVRTRGAVLVYLTSDPAAGRAKGELISSAPEDLVILMSLAAPLQATGSRPRLTQWVAHRSDLAGEPVIPTAANK</sequence>
<reference evidence="2" key="1">
    <citation type="submission" date="2022-11" db="EMBL/GenBank/DDBJ databases">
        <title>Minimal conservation of predation-associated metabolite biosynthetic gene clusters underscores biosynthetic potential of Myxococcota including descriptions for ten novel species: Archangium lansinium sp. nov., Myxococcus landrumus sp. nov., Nannocystis bai.</title>
        <authorList>
            <person name="Ahearne A."/>
            <person name="Stevens C."/>
            <person name="Dowd S."/>
        </authorList>
    </citation>
    <scope>NUCLEOTIDE SEQUENCE</scope>
    <source>
        <strain evidence="2">Fl3</strain>
    </source>
</reference>
<dbReference type="EMBL" id="CP114040">
    <property type="protein sequence ID" value="WAS94530.1"/>
    <property type="molecule type" value="Genomic_DNA"/>
</dbReference>
<dbReference type="InterPro" id="IPR018310">
    <property type="entry name" value="Put_endonuclease_Z1-dom"/>
</dbReference>
<evidence type="ECO:0000313" key="2">
    <source>
        <dbReference type="EMBL" id="WAS94530.1"/>
    </source>
</evidence>
<keyword evidence="3" id="KW-1185">Reference proteome</keyword>
<accession>A0ABY7H5I0</accession>
<feature type="domain" description="Putative endonuclease Z1" evidence="1">
    <location>
        <begin position="446"/>
        <end position="689"/>
    </location>
</feature>
<dbReference type="Pfam" id="PF10593">
    <property type="entry name" value="Z1"/>
    <property type="match status" value="1"/>
</dbReference>
<evidence type="ECO:0000259" key="1">
    <source>
        <dbReference type="Pfam" id="PF10593"/>
    </source>
</evidence>
<gene>
    <name evidence="2" type="ORF">O0S08_00070</name>
</gene>
<proteinExistence type="predicted"/>
<organism evidence="2 3">
    <name type="scientific">Nannocystis punicea</name>
    <dbReference type="NCBI Taxonomy" id="2995304"/>
    <lineage>
        <taxon>Bacteria</taxon>
        <taxon>Pseudomonadati</taxon>
        <taxon>Myxococcota</taxon>
        <taxon>Polyangia</taxon>
        <taxon>Nannocystales</taxon>
        <taxon>Nannocystaceae</taxon>
        <taxon>Nannocystis</taxon>
    </lineage>
</organism>
<protein>
    <submittedName>
        <fullName evidence="2">Z1 domain-containing protein</fullName>
    </submittedName>
</protein>